<evidence type="ECO:0000256" key="1">
    <source>
        <dbReference type="ARBA" id="ARBA00022679"/>
    </source>
</evidence>
<dbReference type="GO" id="GO:0033786">
    <property type="term" value="F:heptose-1-phosphate adenylyltransferase activity"/>
    <property type="evidence" value="ECO:0007669"/>
    <property type="project" value="TreeGrafter"/>
</dbReference>
<gene>
    <name evidence="4" type="primary">rfaE1</name>
    <name evidence="4" type="ORF">ENJ40_03245</name>
</gene>
<dbReference type="GO" id="GO:0016773">
    <property type="term" value="F:phosphotransferase activity, alcohol group as acceptor"/>
    <property type="evidence" value="ECO:0007669"/>
    <property type="project" value="InterPro"/>
</dbReference>
<dbReference type="Proteomes" id="UP000886043">
    <property type="component" value="Unassembled WGS sequence"/>
</dbReference>
<dbReference type="SUPFAM" id="SSF53613">
    <property type="entry name" value="Ribokinase-like"/>
    <property type="match status" value="1"/>
</dbReference>
<feature type="domain" description="Carbohydrate kinase PfkB" evidence="3">
    <location>
        <begin position="13"/>
        <end position="311"/>
    </location>
</feature>
<dbReference type="PROSITE" id="PS00584">
    <property type="entry name" value="PFKB_KINASES_2"/>
    <property type="match status" value="1"/>
</dbReference>
<dbReference type="GO" id="GO:0033785">
    <property type="term" value="F:heptose 7-phosphate kinase activity"/>
    <property type="evidence" value="ECO:0007669"/>
    <property type="project" value="TreeGrafter"/>
</dbReference>
<dbReference type="GO" id="GO:0005829">
    <property type="term" value="C:cytosol"/>
    <property type="evidence" value="ECO:0007669"/>
    <property type="project" value="TreeGrafter"/>
</dbReference>
<accession>A0A7C3GSD7</accession>
<dbReference type="InterPro" id="IPR011611">
    <property type="entry name" value="PfkB_dom"/>
</dbReference>
<keyword evidence="1" id="KW-0808">Transferase</keyword>
<evidence type="ECO:0000313" key="4">
    <source>
        <dbReference type="EMBL" id="HFC97462.1"/>
    </source>
</evidence>
<comment type="caution">
    <text evidence="4">The sequence shown here is derived from an EMBL/GenBank/DDBJ whole genome shotgun (WGS) entry which is preliminary data.</text>
</comment>
<dbReference type="NCBIfam" id="TIGR02198">
    <property type="entry name" value="rfaE_dom_I"/>
    <property type="match status" value="1"/>
</dbReference>
<keyword evidence="2 4" id="KW-0418">Kinase</keyword>
<dbReference type="EMBL" id="DRMH01000035">
    <property type="protein sequence ID" value="HFC97462.1"/>
    <property type="molecule type" value="Genomic_DNA"/>
</dbReference>
<dbReference type="InterPro" id="IPR029056">
    <property type="entry name" value="Ribokinase-like"/>
</dbReference>
<dbReference type="PANTHER" id="PTHR46969">
    <property type="entry name" value="BIFUNCTIONAL PROTEIN HLDE"/>
    <property type="match status" value="1"/>
</dbReference>
<dbReference type="Pfam" id="PF00294">
    <property type="entry name" value="PfkB"/>
    <property type="match status" value="1"/>
</dbReference>
<dbReference type="InterPro" id="IPR011913">
    <property type="entry name" value="RfaE_dom_I"/>
</dbReference>
<dbReference type="CDD" id="cd01172">
    <property type="entry name" value="RfaE_like"/>
    <property type="match status" value="1"/>
</dbReference>
<evidence type="ECO:0000256" key="2">
    <source>
        <dbReference type="ARBA" id="ARBA00022777"/>
    </source>
</evidence>
<dbReference type="PANTHER" id="PTHR46969:SF1">
    <property type="entry name" value="BIFUNCTIONAL PROTEIN HLDE"/>
    <property type="match status" value="1"/>
</dbReference>
<dbReference type="AlphaFoldDB" id="A0A7C3GSD7"/>
<dbReference type="Gene3D" id="3.40.1190.20">
    <property type="match status" value="1"/>
</dbReference>
<proteinExistence type="predicted"/>
<name>A0A7C3GSD7_9BACT</name>
<organism evidence="4">
    <name type="scientific">Thermosulfurimonas dismutans</name>
    <dbReference type="NCBI Taxonomy" id="999894"/>
    <lineage>
        <taxon>Bacteria</taxon>
        <taxon>Pseudomonadati</taxon>
        <taxon>Thermodesulfobacteriota</taxon>
        <taxon>Thermodesulfobacteria</taxon>
        <taxon>Thermodesulfobacteriales</taxon>
        <taxon>Thermodesulfobacteriaceae</taxon>
        <taxon>Thermosulfurimonas</taxon>
    </lineage>
</organism>
<reference evidence="4" key="1">
    <citation type="journal article" date="2020" name="mSystems">
        <title>Genome- and Community-Level Interaction Insights into Carbon Utilization and Element Cycling Functions of Hydrothermarchaeota in Hydrothermal Sediment.</title>
        <authorList>
            <person name="Zhou Z."/>
            <person name="Liu Y."/>
            <person name="Xu W."/>
            <person name="Pan J."/>
            <person name="Luo Z.H."/>
            <person name="Li M."/>
        </authorList>
    </citation>
    <scope>NUCLEOTIDE SEQUENCE [LARGE SCALE GENOMIC DNA]</scope>
    <source>
        <strain evidence="4">HyVt-483</strain>
    </source>
</reference>
<protein>
    <submittedName>
        <fullName evidence="4">D-glycero-beta-D-manno-heptose-7-phosphate kinase</fullName>
    </submittedName>
</protein>
<dbReference type="InterPro" id="IPR002173">
    <property type="entry name" value="Carboh/pur_kinase_PfkB_CS"/>
</dbReference>
<dbReference type="FunFam" id="3.40.1190.20:FF:000002">
    <property type="entry name" value="Bifunctional protein HldE"/>
    <property type="match status" value="1"/>
</dbReference>
<sequence>MEPAALQDLLSQTRILVVGDVMLDQYFWGEVRRISPEAPVPVFELGEISHTLGGAANVAANLRGLGARALLCGLVGADREAEILRELADKAGIDLSAVIQDPSRPTTVKTRIIARSQHLLRIDNENTSAPSAEIRENLKARLEELLSEVQAVILSDYAKGVLSSPAFCAWVVEEARRRHLPVFVDPKGTRWEKYTGATCITPNRSEFHALAQVLGLGDKSLEEGAREIVQRFETSFTVITLGAEGMFLYHPAEGSWHFPARAREVYDVSGAGDTAVAALTAFYTVGLPLKEAVAYANLCAGIVVGKMGTRPVFWEEFEKALKGGQ</sequence>
<evidence type="ECO:0000259" key="3">
    <source>
        <dbReference type="Pfam" id="PF00294"/>
    </source>
</evidence>